<dbReference type="SUPFAM" id="SSF53448">
    <property type="entry name" value="Nucleotide-diphospho-sugar transferases"/>
    <property type="match status" value="1"/>
</dbReference>
<dbReference type="STRING" id="1089305.SAMN05444148_1403"/>
<keyword evidence="2" id="KW-0328">Glycosyltransferase</keyword>
<keyword evidence="4" id="KW-0812">Transmembrane</keyword>
<dbReference type="Proteomes" id="UP000184522">
    <property type="component" value="Unassembled WGS sequence"/>
</dbReference>
<protein>
    <submittedName>
        <fullName evidence="6">Glycosyltransferase, catalytic subunit of cellulose synthase and poly-beta-1,6-N-acetylglucosamine synthase</fullName>
    </submittedName>
</protein>
<proteinExistence type="inferred from homology"/>
<evidence type="ECO:0000256" key="4">
    <source>
        <dbReference type="SAM" id="Phobius"/>
    </source>
</evidence>
<name>A0A1M5P7T7_9FLAO</name>
<evidence type="ECO:0000313" key="7">
    <source>
        <dbReference type="Proteomes" id="UP000184522"/>
    </source>
</evidence>
<keyword evidence="7" id="KW-1185">Reference proteome</keyword>
<evidence type="ECO:0000256" key="2">
    <source>
        <dbReference type="ARBA" id="ARBA00022676"/>
    </source>
</evidence>
<evidence type="ECO:0000313" key="6">
    <source>
        <dbReference type="EMBL" id="SHG97765.1"/>
    </source>
</evidence>
<keyword evidence="4" id="KW-0472">Membrane</keyword>
<dbReference type="EMBL" id="FQWS01000001">
    <property type="protein sequence ID" value="SHG97765.1"/>
    <property type="molecule type" value="Genomic_DNA"/>
</dbReference>
<organism evidence="6 7">
    <name type="scientific">Winogradskyella jejuensis</name>
    <dbReference type="NCBI Taxonomy" id="1089305"/>
    <lineage>
        <taxon>Bacteria</taxon>
        <taxon>Pseudomonadati</taxon>
        <taxon>Bacteroidota</taxon>
        <taxon>Flavobacteriia</taxon>
        <taxon>Flavobacteriales</taxon>
        <taxon>Flavobacteriaceae</taxon>
        <taxon>Winogradskyella</taxon>
    </lineage>
</organism>
<comment type="similarity">
    <text evidence="1">Belongs to the glycosyltransferase 2 family.</text>
</comment>
<dbReference type="InterPro" id="IPR029044">
    <property type="entry name" value="Nucleotide-diphossugar_trans"/>
</dbReference>
<dbReference type="RefSeq" id="WP_073084650.1">
    <property type="nucleotide sequence ID" value="NZ_FQWS01000001.1"/>
</dbReference>
<gene>
    <name evidence="6" type="ORF">SAMN05444148_1403</name>
</gene>
<dbReference type="Pfam" id="PF00535">
    <property type="entry name" value="Glycos_transf_2"/>
    <property type="match status" value="1"/>
</dbReference>
<keyword evidence="4" id="KW-1133">Transmembrane helix</keyword>
<dbReference type="OrthoDB" id="9805625at2"/>
<feature type="transmembrane region" description="Helical" evidence="4">
    <location>
        <begin position="313"/>
        <end position="332"/>
    </location>
</feature>
<feature type="transmembrane region" description="Helical" evidence="4">
    <location>
        <begin position="6"/>
        <end position="24"/>
    </location>
</feature>
<dbReference type="PANTHER" id="PTHR43630">
    <property type="entry name" value="POLY-BETA-1,6-N-ACETYL-D-GLUCOSAMINE SYNTHASE"/>
    <property type="match status" value="1"/>
</dbReference>
<dbReference type="InterPro" id="IPR001173">
    <property type="entry name" value="Glyco_trans_2-like"/>
</dbReference>
<dbReference type="Gene3D" id="3.90.550.10">
    <property type="entry name" value="Spore Coat Polysaccharide Biosynthesis Protein SpsA, Chain A"/>
    <property type="match status" value="1"/>
</dbReference>
<feature type="domain" description="Glycosyltransferase 2-like" evidence="5">
    <location>
        <begin position="42"/>
        <end position="214"/>
    </location>
</feature>
<dbReference type="AlphaFoldDB" id="A0A1M5P7T7"/>
<accession>A0A1M5P7T7</accession>
<evidence type="ECO:0000256" key="3">
    <source>
        <dbReference type="ARBA" id="ARBA00022679"/>
    </source>
</evidence>
<feature type="transmembrane region" description="Helical" evidence="4">
    <location>
        <begin position="344"/>
        <end position="363"/>
    </location>
</feature>
<dbReference type="PANTHER" id="PTHR43630:SF1">
    <property type="entry name" value="POLY-BETA-1,6-N-ACETYL-D-GLUCOSAMINE SYNTHASE"/>
    <property type="match status" value="1"/>
</dbReference>
<keyword evidence="3 6" id="KW-0808">Transferase</keyword>
<dbReference type="CDD" id="cd04192">
    <property type="entry name" value="GT_2_like_e"/>
    <property type="match status" value="1"/>
</dbReference>
<reference evidence="7" key="1">
    <citation type="submission" date="2016-11" db="EMBL/GenBank/DDBJ databases">
        <authorList>
            <person name="Varghese N."/>
            <person name="Submissions S."/>
        </authorList>
    </citation>
    <scope>NUCLEOTIDE SEQUENCE [LARGE SCALE GENOMIC DNA]</scope>
    <source>
        <strain evidence="7">DSM 25330</strain>
    </source>
</reference>
<sequence>MLLIICFIIVFIYLIVIGWLNYGFDKVEDFKLQDLEPKTKFSVVIPFRNEAENLPYLLNSIKALNYPNSHFEVILVDDESEDDWESVLDTFRRKSRNNRTDNIRVVSNIRTSNAPKKDAITSAIQIAKHNWIVTTDADCILPKYWLDTLDEFIQTKNTVAIAGPVKFSGLSSFFNRFQTIDTLSLQGATIGGFGIKKPFMCNGANFTYKKSVFDTVDGFKGNESSASGDDVFLLQKLIETYKEEIHFLKSEKAIVSTKVSENLTSYIQQRLRWVSKSTRYTSWFPKLLGLLIFLTNLIIVALIPLYLTAFLALKTVILLFLVKFGIDLLIIFKTARFYKQEPVLLSYVFVSLLHPFMTAYIALRFPFSKYKWKGRSFKN</sequence>
<evidence type="ECO:0000256" key="1">
    <source>
        <dbReference type="ARBA" id="ARBA00006739"/>
    </source>
</evidence>
<evidence type="ECO:0000259" key="5">
    <source>
        <dbReference type="Pfam" id="PF00535"/>
    </source>
</evidence>
<feature type="transmembrane region" description="Helical" evidence="4">
    <location>
        <begin position="287"/>
        <end position="307"/>
    </location>
</feature>
<dbReference type="GO" id="GO:0016757">
    <property type="term" value="F:glycosyltransferase activity"/>
    <property type="evidence" value="ECO:0007669"/>
    <property type="project" value="UniProtKB-KW"/>
</dbReference>